<evidence type="ECO:0000313" key="1">
    <source>
        <dbReference type="EMBL" id="KKN12004.1"/>
    </source>
</evidence>
<accession>A0A0F9N1Z9</accession>
<dbReference type="EMBL" id="LAZR01004078">
    <property type="protein sequence ID" value="KKN12004.1"/>
    <property type="molecule type" value="Genomic_DNA"/>
</dbReference>
<organism evidence="1">
    <name type="scientific">marine sediment metagenome</name>
    <dbReference type="NCBI Taxonomy" id="412755"/>
    <lineage>
        <taxon>unclassified sequences</taxon>
        <taxon>metagenomes</taxon>
        <taxon>ecological metagenomes</taxon>
    </lineage>
</organism>
<proteinExistence type="predicted"/>
<name>A0A0F9N1Z9_9ZZZZ</name>
<protein>
    <submittedName>
        <fullName evidence="1">Uncharacterized protein</fullName>
    </submittedName>
</protein>
<gene>
    <name evidence="1" type="ORF">LCGC14_1020720</name>
</gene>
<reference evidence="1" key="1">
    <citation type="journal article" date="2015" name="Nature">
        <title>Complex archaea that bridge the gap between prokaryotes and eukaryotes.</title>
        <authorList>
            <person name="Spang A."/>
            <person name="Saw J.H."/>
            <person name="Jorgensen S.L."/>
            <person name="Zaremba-Niedzwiedzka K."/>
            <person name="Martijn J."/>
            <person name="Lind A.E."/>
            <person name="van Eijk R."/>
            <person name="Schleper C."/>
            <person name="Guy L."/>
            <person name="Ettema T.J."/>
        </authorList>
    </citation>
    <scope>NUCLEOTIDE SEQUENCE</scope>
</reference>
<comment type="caution">
    <text evidence="1">The sequence shown here is derived from an EMBL/GenBank/DDBJ whole genome shotgun (WGS) entry which is preliminary data.</text>
</comment>
<sequence length="103" mass="11036">MSQKKVKSRIILPGSGEAVGPGRINPPREFDLTNAAVLELKNAECSKCGGTLFQPCMTMKKCPGVHPGNLMSKNKLIPVSTYYCLNATCGAELGEEEAEGCFE</sequence>
<dbReference type="AlphaFoldDB" id="A0A0F9N1Z9"/>